<name>A0A1J9PDN3_9EURO</name>
<gene>
    <name evidence="1" type="ORF">AJ78_04967</name>
</gene>
<dbReference type="EMBL" id="LGRN01000202">
    <property type="protein sequence ID" value="OJD14712.1"/>
    <property type="molecule type" value="Genomic_DNA"/>
</dbReference>
<sequence length="197" mass="22589">MTKEEIEILAPRSLERAIQKCARINSPNCLNFLSPPVDYSWTGWMGLAIDDLKEKVSIKTEANQGLIADGHRRVLALRLFQPQPDHWSMMIRDHSPLDQHKNCTDYLLRSEIMRVTSIIYYQMNKVRWDFSKSKYTKPELIYLSGPLIATCDPSNPSTSLTFALRAFYNLSMSCYDKATAQKVLRWILCPSNPAQGS</sequence>
<dbReference type="AlphaFoldDB" id="A0A1J9PDN3"/>
<proteinExistence type="predicted"/>
<organism evidence="1 2">
    <name type="scientific">Emergomyces pasteurianus Ep9510</name>
    <dbReference type="NCBI Taxonomy" id="1447872"/>
    <lineage>
        <taxon>Eukaryota</taxon>
        <taxon>Fungi</taxon>
        <taxon>Dikarya</taxon>
        <taxon>Ascomycota</taxon>
        <taxon>Pezizomycotina</taxon>
        <taxon>Eurotiomycetes</taxon>
        <taxon>Eurotiomycetidae</taxon>
        <taxon>Onygenales</taxon>
        <taxon>Ajellomycetaceae</taxon>
        <taxon>Emergomyces</taxon>
    </lineage>
</organism>
<dbReference type="Proteomes" id="UP000182235">
    <property type="component" value="Unassembled WGS sequence"/>
</dbReference>
<dbReference type="OrthoDB" id="4204806at2759"/>
<reference evidence="1 2" key="1">
    <citation type="submission" date="2015-07" db="EMBL/GenBank/DDBJ databases">
        <title>Emmonsia species relationships and genome sequence.</title>
        <authorList>
            <consortium name="The Broad Institute Genomics Platform"/>
            <person name="Cuomo C.A."/>
            <person name="Munoz J.F."/>
            <person name="Imamovic A."/>
            <person name="Priest M.E."/>
            <person name="Young S."/>
            <person name="Clay O.K."/>
            <person name="McEwen J.G."/>
        </authorList>
    </citation>
    <scope>NUCLEOTIDE SEQUENCE [LARGE SCALE GENOMIC DNA]</scope>
    <source>
        <strain evidence="1 2">UAMH 9510</strain>
    </source>
</reference>
<comment type="caution">
    <text evidence="1">The sequence shown here is derived from an EMBL/GenBank/DDBJ whole genome shotgun (WGS) entry which is preliminary data.</text>
</comment>
<protein>
    <submittedName>
        <fullName evidence="1">Uncharacterized protein</fullName>
    </submittedName>
</protein>
<accession>A0A1J9PDN3</accession>
<evidence type="ECO:0000313" key="1">
    <source>
        <dbReference type="EMBL" id="OJD14712.1"/>
    </source>
</evidence>
<keyword evidence="2" id="KW-1185">Reference proteome</keyword>
<evidence type="ECO:0000313" key="2">
    <source>
        <dbReference type="Proteomes" id="UP000182235"/>
    </source>
</evidence>
<dbReference type="VEuPathDB" id="FungiDB:AJ78_04967"/>